<dbReference type="RefSeq" id="WP_219354030.1">
    <property type="nucleotide sequence ID" value="NZ_CP080034.1"/>
</dbReference>
<sequence length="160" mass="17560">MSEPPPRLHAETLSTALKEIRARRRLKSLDVADAMQMKPRTFEHFESGAGRLNPGRIHRFAEATSSDPYAIMAALALGSPKFAVRCADNKLMTILMVALQEFDNEVGDAIADLDGRTIINTFTRALRDLALQSVKGDAAARAWLEARLSRLAPPTDGDDD</sequence>
<name>A0ABX8TJT0_9CAUL</name>
<accession>A0ABX8TJT0</accession>
<dbReference type="InterPro" id="IPR001387">
    <property type="entry name" value="Cro/C1-type_HTH"/>
</dbReference>
<evidence type="ECO:0000313" key="1">
    <source>
        <dbReference type="EMBL" id="QYC11451.1"/>
    </source>
</evidence>
<proteinExistence type="predicted"/>
<keyword evidence="2" id="KW-1185">Reference proteome</keyword>
<dbReference type="GeneID" id="94374731"/>
<dbReference type="Proteomes" id="UP000824334">
    <property type="component" value="Chromosome"/>
</dbReference>
<reference evidence="1 2" key="1">
    <citation type="submission" date="2021-07" db="EMBL/GenBank/DDBJ databases">
        <title>Isolation and characterization of bacteria from a gold mining with a capacity of golden bioaccumulation.</title>
        <authorList>
            <person name="Yang X.J."/>
        </authorList>
    </citation>
    <scope>NUCLEOTIDE SEQUENCE [LARGE SCALE GENOMIC DNA]</scope>
    <source>
        <strain evidence="1 2">Au29</strain>
    </source>
</reference>
<dbReference type="EMBL" id="CP080034">
    <property type="protein sequence ID" value="QYC11451.1"/>
    <property type="molecule type" value="Genomic_DNA"/>
</dbReference>
<protein>
    <submittedName>
        <fullName evidence="1">Helix-turn-helix domain-containing protein</fullName>
    </submittedName>
</protein>
<gene>
    <name evidence="1" type="ORF">KWG56_05605</name>
</gene>
<organism evidence="1 2">
    <name type="scientific">Brevundimonas nasdae</name>
    <dbReference type="NCBI Taxonomy" id="172043"/>
    <lineage>
        <taxon>Bacteria</taxon>
        <taxon>Pseudomonadati</taxon>
        <taxon>Pseudomonadota</taxon>
        <taxon>Alphaproteobacteria</taxon>
        <taxon>Caulobacterales</taxon>
        <taxon>Caulobacteraceae</taxon>
        <taxon>Brevundimonas</taxon>
    </lineage>
</organism>
<evidence type="ECO:0000313" key="2">
    <source>
        <dbReference type="Proteomes" id="UP000824334"/>
    </source>
</evidence>
<dbReference type="CDD" id="cd00093">
    <property type="entry name" value="HTH_XRE"/>
    <property type="match status" value="1"/>
</dbReference>